<protein>
    <recommendedName>
        <fullName evidence="3">Serine protease</fullName>
    </recommendedName>
</protein>
<evidence type="ECO:0000313" key="2">
    <source>
        <dbReference type="Proteomes" id="UP000653308"/>
    </source>
</evidence>
<comment type="caution">
    <text evidence="1">The sequence shown here is derived from an EMBL/GenBank/DDBJ whole genome shotgun (WGS) entry which is preliminary data.</text>
</comment>
<accession>A0ABQ2ZH75</accession>
<sequence>MSTNTAPMAPMPEHGNTDDPLWRTLWNAYEPVITALRRIPLITDVEISGGEFAIHAQLTDGSHLWITSTHCLPVDPAALEGFHVRRAHHDNPTIDERVYDSTEGEDQAKHGNNVVPLIQAITAFVTARKLALPIVDIFQVQMQGVTAAHTPASAEVQGPFTDRRAAVKEYGYTTHDLMKKGWECIHEQGGTNWPLTIWRQDNAIVTVFVGHAGQAIG</sequence>
<dbReference type="Proteomes" id="UP000653308">
    <property type="component" value="Unassembled WGS sequence"/>
</dbReference>
<dbReference type="EMBL" id="BMWE01000004">
    <property type="protein sequence ID" value="GGY12954.1"/>
    <property type="molecule type" value="Genomic_DNA"/>
</dbReference>
<proteinExistence type="predicted"/>
<name>A0ABQ2ZH75_9ACTN</name>
<evidence type="ECO:0008006" key="3">
    <source>
        <dbReference type="Google" id="ProtNLM"/>
    </source>
</evidence>
<reference evidence="2" key="1">
    <citation type="journal article" date="2019" name="Int. J. Syst. Evol. Microbiol.">
        <title>The Global Catalogue of Microorganisms (GCM) 10K type strain sequencing project: providing services to taxonomists for standard genome sequencing and annotation.</title>
        <authorList>
            <consortium name="The Broad Institute Genomics Platform"/>
            <consortium name="The Broad Institute Genome Sequencing Center for Infectious Disease"/>
            <person name="Wu L."/>
            <person name="Ma J."/>
        </authorList>
    </citation>
    <scope>NUCLEOTIDE SEQUENCE [LARGE SCALE GENOMIC DNA]</scope>
    <source>
        <strain evidence="2">JCM 4957</strain>
    </source>
</reference>
<organism evidence="1 2">
    <name type="scientific">Streptomyces djakartensis</name>
    <dbReference type="NCBI Taxonomy" id="68193"/>
    <lineage>
        <taxon>Bacteria</taxon>
        <taxon>Bacillati</taxon>
        <taxon>Actinomycetota</taxon>
        <taxon>Actinomycetes</taxon>
        <taxon>Kitasatosporales</taxon>
        <taxon>Streptomycetaceae</taxon>
        <taxon>Streptomyces</taxon>
    </lineage>
</organism>
<gene>
    <name evidence="1" type="ORF">GCM10010384_18190</name>
</gene>
<evidence type="ECO:0000313" key="1">
    <source>
        <dbReference type="EMBL" id="GGY12954.1"/>
    </source>
</evidence>
<dbReference type="RefSeq" id="WP_190197198.1">
    <property type="nucleotide sequence ID" value="NZ_BMWE01000004.1"/>
</dbReference>
<keyword evidence="2" id="KW-1185">Reference proteome</keyword>